<sequence>MAARCILPLAAAALLAGGCSTMEQKPLGTFERSEELMAAVISPARPAGELAQDDGRQPFDRLDFAGVARGQTIAQIATYDPYFTRLLALAVGPEGKVYALVPQGLSDVAGPIRDVAAQFDTVEVLDMADFANLQMPEPIDLVWAGLEYHQLNGEHVDAHNRAIHAALKPGGIYFVEQATGRGGAAQGANPATEGMRAYLPREDVRAAGFTLEAERERFAYPVPADADPDRFPEIVSLRFRK</sequence>
<dbReference type="RefSeq" id="WP_120047649.1">
    <property type="nucleotide sequence ID" value="NZ_RAHX01000001.1"/>
</dbReference>
<keyword evidence="1" id="KW-0732">Signal</keyword>
<proteinExistence type="predicted"/>
<dbReference type="Proteomes" id="UP000285232">
    <property type="component" value="Unassembled WGS sequence"/>
</dbReference>
<comment type="caution">
    <text evidence="2">The sequence shown here is derived from an EMBL/GenBank/DDBJ whole genome shotgun (WGS) entry which is preliminary data.</text>
</comment>
<name>A0A419RS87_9SPHN</name>
<dbReference type="SUPFAM" id="SSF53335">
    <property type="entry name" value="S-adenosyl-L-methionine-dependent methyltransferases"/>
    <property type="match status" value="1"/>
</dbReference>
<dbReference type="PROSITE" id="PS51257">
    <property type="entry name" value="PROKAR_LIPOPROTEIN"/>
    <property type="match status" value="1"/>
</dbReference>
<feature type="chain" id="PRO_5019100383" description="Methyltransferase" evidence="1">
    <location>
        <begin position="17"/>
        <end position="241"/>
    </location>
</feature>
<evidence type="ECO:0000313" key="3">
    <source>
        <dbReference type="Proteomes" id="UP000285232"/>
    </source>
</evidence>
<accession>A0A419RS87</accession>
<dbReference type="AlphaFoldDB" id="A0A419RS87"/>
<dbReference type="OrthoDB" id="9342567at2"/>
<dbReference type="Gene3D" id="3.40.50.150">
    <property type="entry name" value="Vaccinia Virus protein VP39"/>
    <property type="match status" value="1"/>
</dbReference>
<dbReference type="InterPro" id="IPR029063">
    <property type="entry name" value="SAM-dependent_MTases_sf"/>
</dbReference>
<evidence type="ECO:0008006" key="4">
    <source>
        <dbReference type="Google" id="ProtNLM"/>
    </source>
</evidence>
<evidence type="ECO:0000313" key="2">
    <source>
        <dbReference type="EMBL" id="RJY08636.1"/>
    </source>
</evidence>
<feature type="signal peptide" evidence="1">
    <location>
        <begin position="1"/>
        <end position="16"/>
    </location>
</feature>
<evidence type="ECO:0000256" key="1">
    <source>
        <dbReference type="SAM" id="SignalP"/>
    </source>
</evidence>
<reference evidence="2 3" key="1">
    <citation type="journal article" date="2017" name="Int. J. Syst. Evol. Microbiol.">
        <title>Erythrobacter aquimixticola sp. nov., isolated from the junction between the ocean and a freshwater spring.</title>
        <authorList>
            <person name="Park S."/>
            <person name="Jung Y.T."/>
            <person name="Choi S.J."/>
            <person name="Yoon J.H."/>
        </authorList>
    </citation>
    <scope>NUCLEOTIDE SEQUENCE [LARGE SCALE GENOMIC DNA]</scope>
    <source>
        <strain evidence="2 3">JSSK-14</strain>
    </source>
</reference>
<protein>
    <recommendedName>
        <fullName evidence="4">Methyltransferase</fullName>
    </recommendedName>
</protein>
<keyword evidence="3" id="KW-1185">Reference proteome</keyword>
<organism evidence="2 3">
    <name type="scientific">Aurantiacibacter aquimixticola</name>
    <dbReference type="NCBI Taxonomy" id="1958945"/>
    <lineage>
        <taxon>Bacteria</taxon>
        <taxon>Pseudomonadati</taxon>
        <taxon>Pseudomonadota</taxon>
        <taxon>Alphaproteobacteria</taxon>
        <taxon>Sphingomonadales</taxon>
        <taxon>Erythrobacteraceae</taxon>
        <taxon>Aurantiacibacter</taxon>
    </lineage>
</organism>
<dbReference type="EMBL" id="RAHX01000001">
    <property type="protein sequence ID" value="RJY08636.1"/>
    <property type="molecule type" value="Genomic_DNA"/>
</dbReference>
<gene>
    <name evidence="2" type="ORF">D6201_04015</name>
</gene>